<dbReference type="InterPro" id="IPR019888">
    <property type="entry name" value="Tscrpt_reg_AsnC-like"/>
</dbReference>
<dbReference type="InterPro" id="IPR019885">
    <property type="entry name" value="Tscrpt_reg_HTH_AsnC-type_CS"/>
</dbReference>
<dbReference type="Proteomes" id="UP001200741">
    <property type="component" value="Unassembled WGS sequence"/>
</dbReference>
<dbReference type="SMART" id="SM00344">
    <property type="entry name" value="HTH_ASNC"/>
    <property type="match status" value="1"/>
</dbReference>
<dbReference type="PANTHER" id="PTHR30154:SF34">
    <property type="entry name" value="TRANSCRIPTIONAL REGULATOR AZLB"/>
    <property type="match status" value="1"/>
</dbReference>
<organism evidence="5 6">
    <name type="scientific">Pelomonas cellulosilytica</name>
    <dbReference type="NCBI Taxonomy" id="2906762"/>
    <lineage>
        <taxon>Bacteria</taxon>
        <taxon>Pseudomonadati</taxon>
        <taxon>Pseudomonadota</taxon>
        <taxon>Betaproteobacteria</taxon>
        <taxon>Burkholderiales</taxon>
        <taxon>Sphaerotilaceae</taxon>
        <taxon>Roseateles</taxon>
    </lineage>
</organism>
<reference evidence="5 6" key="1">
    <citation type="submission" date="2021-12" db="EMBL/GenBank/DDBJ databases">
        <title>Genome seq of P8.</title>
        <authorList>
            <person name="Seo T."/>
        </authorList>
    </citation>
    <scope>NUCLEOTIDE SEQUENCE [LARGE SCALE GENOMIC DNA]</scope>
    <source>
        <strain evidence="5 6">P8</strain>
    </source>
</reference>
<evidence type="ECO:0000256" key="1">
    <source>
        <dbReference type="ARBA" id="ARBA00023015"/>
    </source>
</evidence>
<evidence type="ECO:0000313" key="6">
    <source>
        <dbReference type="Proteomes" id="UP001200741"/>
    </source>
</evidence>
<dbReference type="SUPFAM" id="SSF46785">
    <property type="entry name" value="Winged helix' DNA-binding domain"/>
    <property type="match status" value="1"/>
</dbReference>
<dbReference type="PROSITE" id="PS00519">
    <property type="entry name" value="HTH_ASNC_1"/>
    <property type="match status" value="1"/>
</dbReference>
<name>A0ABS8XX45_9BURK</name>
<comment type="caution">
    <text evidence="5">The sequence shown here is derived from an EMBL/GenBank/DDBJ whole genome shotgun (WGS) entry which is preliminary data.</text>
</comment>
<gene>
    <name evidence="5" type="ORF">LXT13_18415</name>
</gene>
<keyword evidence="2" id="KW-0238">DNA-binding</keyword>
<dbReference type="SUPFAM" id="SSF54909">
    <property type="entry name" value="Dimeric alpha+beta barrel"/>
    <property type="match status" value="1"/>
</dbReference>
<dbReference type="Gene3D" id="1.10.10.10">
    <property type="entry name" value="Winged helix-like DNA-binding domain superfamily/Winged helix DNA-binding domain"/>
    <property type="match status" value="1"/>
</dbReference>
<keyword evidence="6" id="KW-1185">Reference proteome</keyword>
<dbReference type="InterPro" id="IPR011008">
    <property type="entry name" value="Dimeric_a/b-barrel"/>
</dbReference>
<dbReference type="PRINTS" id="PR00033">
    <property type="entry name" value="HTHASNC"/>
</dbReference>
<feature type="domain" description="HTH asnC-type" evidence="4">
    <location>
        <begin position="6"/>
        <end position="67"/>
    </location>
</feature>
<dbReference type="Pfam" id="PF01037">
    <property type="entry name" value="AsnC_trans_reg"/>
    <property type="match status" value="1"/>
</dbReference>
<proteinExistence type="predicted"/>
<accession>A0ABS8XX45</accession>
<dbReference type="InterPro" id="IPR036388">
    <property type="entry name" value="WH-like_DNA-bd_sf"/>
</dbReference>
<dbReference type="InterPro" id="IPR000485">
    <property type="entry name" value="AsnC-type_HTH_dom"/>
</dbReference>
<sequence>MEMNELDRASLLILEVLQADARLSTQALADKVGLSATPVWRRLKDMEDRGVIRGQVALVDREKLGLSILVLAHVSLVRHSEGAVEQFEQLVVTRREIIECHAITGEADYVIKVVAADMKVYDQFLQQHIFKLPGVSSVRSNVVLREVKYETALPVPQRTAG</sequence>
<evidence type="ECO:0000256" key="2">
    <source>
        <dbReference type="ARBA" id="ARBA00023125"/>
    </source>
</evidence>
<dbReference type="RefSeq" id="WP_233373409.1">
    <property type="nucleotide sequence ID" value="NZ_JAJTWU010000007.1"/>
</dbReference>
<evidence type="ECO:0000259" key="4">
    <source>
        <dbReference type="PROSITE" id="PS50956"/>
    </source>
</evidence>
<dbReference type="EMBL" id="JAJTWU010000007">
    <property type="protein sequence ID" value="MCE4556372.1"/>
    <property type="molecule type" value="Genomic_DNA"/>
</dbReference>
<dbReference type="Gene3D" id="3.30.70.920">
    <property type="match status" value="1"/>
</dbReference>
<dbReference type="Pfam" id="PF13412">
    <property type="entry name" value="HTH_24"/>
    <property type="match status" value="1"/>
</dbReference>
<keyword evidence="3" id="KW-0804">Transcription</keyword>
<dbReference type="InterPro" id="IPR019887">
    <property type="entry name" value="Tscrpt_reg_AsnC/Lrp_C"/>
</dbReference>
<evidence type="ECO:0000313" key="5">
    <source>
        <dbReference type="EMBL" id="MCE4556372.1"/>
    </source>
</evidence>
<dbReference type="PANTHER" id="PTHR30154">
    <property type="entry name" value="LEUCINE-RESPONSIVE REGULATORY PROTEIN"/>
    <property type="match status" value="1"/>
</dbReference>
<protein>
    <submittedName>
        <fullName evidence="5">Lrp/AsnC family transcriptional regulator</fullName>
    </submittedName>
</protein>
<keyword evidence="1" id="KW-0805">Transcription regulation</keyword>
<dbReference type="PROSITE" id="PS50956">
    <property type="entry name" value="HTH_ASNC_2"/>
    <property type="match status" value="1"/>
</dbReference>
<evidence type="ECO:0000256" key="3">
    <source>
        <dbReference type="ARBA" id="ARBA00023163"/>
    </source>
</evidence>
<dbReference type="InterPro" id="IPR036390">
    <property type="entry name" value="WH_DNA-bd_sf"/>
</dbReference>